<sequence length="55" mass="5732">MDGALTTYYVPYAILGHWITLSNGGCQAVVGSSFLVPTDAPIGIFGTVIAKTKSK</sequence>
<name>A0A839STS4_9PROT</name>
<reference evidence="1 2" key="1">
    <citation type="submission" date="2020-08" db="EMBL/GenBank/DDBJ databases">
        <title>Genomic Encyclopedia of Type Strains, Phase III (KMG-III): the genomes of soil and plant-associated and newly described type strains.</title>
        <authorList>
            <person name="Whitman W."/>
        </authorList>
    </citation>
    <scope>NUCLEOTIDE SEQUENCE [LARGE SCALE GENOMIC DNA]</scope>
    <source>
        <strain evidence="1 2">CECT 8803</strain>
    </source>
</reference>
<dbReference type="AlphaFoldDB" id="A0A839STS4"/>
<organism evidence="1 2">
    <name type="scientific">Limibacillus halophilus</name>
    <dbReference type="NCBI Taxonomy" id="1579333"/>
    <lineage>
        <taxon>Bacteria</taxon>
        <taxon>Pseudomonadati</taxon>
        <taxon>Pseudomonadota</taxon>
        <taxon>Alphaproteobacteria</taxon>
        <taxon>Rhodospirillales</taxon>
        <taxon>Rhodovibrionaceae</taxon>
        <taxon>Limibacillus</taxon>
    </lineage>
</organism>
<dbReference type="Proteomes" id="UP000581135">
    <property type="component" value="Unassembled WGS sequence"/>
</dbReference>
<protein>
    <submittedName>
        <fullName evidence="1">Uncharacterized protein</fullName>
    </submittedName>
</protein>
<evidence type="ECO:0000313" key="1">
    <source>
        <dbReference type="EMBL" id="MBB3065892.1"/>
    </source>
</evidence>
<proteinExistence type="predicted"/>
<comment type="caution">
    <text evidence="1">The sequence shown here is derived from an EMBL/GenBank/DDBJ whole genome shotgun (WGS) entry which is preliminary data.</text>
</comment>
<dbReference type="EMBL" id="JACHXA010000005">
    <property type="protein sequence ID" value="MBB3065892.1"/>
    <property type="molecule type" value="Genomic_DNA"/>
</dbReference>
<keyword evidence="2" id="KW-1185">Reference proteome</keyword>
<accession>A0A839STS4</accession>
<evidence type="ECO:0000313" key="2">
    <source>
        <dbReference type="Proteomes" id="UP000581135"/>
    </source>
</evidence>
<gene>
    <name evidence="1" type="ORF">FHR98_002188</name>
</gene>